<evidence type="ECO:0000256" key="10">
    <source>
        <dbReference type="ARBA" id="ARBA00023235"/>
    </source>
</evidence>
<evidence type="ECO:0000256" key="5">
    <source>
        <dbReference type="ARBA" id="ARBA00022827"/>
    </source>
</evidence>
<keyword evidence="10" id="KW-0413">Isomerase</keyword>
<evidence type="ECO:0000256" key="4">
    <source>
        <dbReference type="ARBA" id="ARBA00022630"/>
    </source>
</evidence>
<proteinExistence type="inferred from homology"/>
<dbReference type="EMBL" id="JAQQFR010000007">
    <property type="protein sequence ID" value="MFL9879145.1"/>
    <property type="molecule type" value="Genomic_DNA"/>
</dbReference>
<evidence type="ECO:0000256" key="7">
    <source>
        <dbReference type="ARBA" id="ARBA00023098"/>
    </source>
</evidence>
<dbReference type="Proteomes" id="UP001629214">
    <property type="component" value="Unassembled WGS sequence"/>
</dbReference>
<evidence type="ECO:0000256" key="8">
    <source>
        <dbReference type="ARBA" id="ARBA00023166"/>
    </source>
</evidence>
<evidence type="ECO:0000256" key="12">
    <source>
        <dbReference type="ARBA" id="ARBA00049645"/>
    </source>
</evidence>
<dbReference type="Gene3D" id="3.50.50.60">
    <property type="entry name" value="FAD/NAD(P)-binding domain"/>
    <property type="match status" value="1"/>
</dbReference>
<keyword evidence="3" id="KW-0153">Cholesterol metabolism</keyword>
<evidence type="ECO:0000256" key="13">
    <source>
        <dbReference type="ARBA" id="ARBA00049723"/>
    </source>
</evidence>
<dbReference type="InterPro" id="IPR000172">
    <property type="entry name" value="GMC_OxRdtase_N"/>
</dbReference>
<evidence type="ECO:0000256" key="6">
    <source>
        <dbReference type="ARBA" id="ARBA00023002"/>
    </source>
</evidence>
<evidence type="ECO:0000313" key="20">
    <source>
        <dbReference type="Proteomes" id="UP001629214"/>
    </source>
</evidence>
<keyword evidence="4 16" id="KW-0285">Flavoprotein</keyword>
<dbReference type="Pfam" id="PF00732">
    <property type="entry name" value="GMC_oxred_N"/>
    <property type="match status" value="1"/>
</dbReference>
<evidence type="ECO:0000256" key="2">
    <source>
        <dbReference type="ARBA" id="ARBA00010790"/>
    </source>
</evidence>
<feature type="signal peptide" evidence="17">
    <location>
        <begin position="1"/>
        <end position="28"/>
    </location>
</feature>
<evidence type="ECO:0000259" key="18">
    <source>
        <dbReference type="PROSITE" id="PS00623"/>
    </source>
</evidence>
<evidence type="ECO:0000256" key="1">
    <source>
        <dbReference type="ARBA" id="ARBA00001974"/>
    </source>
</evidence>
<keyword evidence="8" id="KW-1207">Sterol metabolism</keyword>
<dbReference type="InterPro" id="IPR036188">
    <property type="entry name" value="FAD/NAD-bd_sf"/>
</dbReference>
<dbReference type="Gene3D" id="3.30.410.10">
    <property type="entry name" value="Cholesterol Oxidase, domain 2"/>
    <property type="match status" value="1"/>
</dbReference>
<dbReference type="InterPro" id="IPR007867">
    <property type="entry name" value="GMC_OxRtase_C"/>
</dbReference>
<gene>
    <name evidence="19" type="ORF">PQR63_12170</name>
</gene>
<comment type="cofactor">
    <cofactor evidence="1">
        <name>FAD</name>
        <dbReference type="ChEBI" id="CHEBI:57692"/>
    </cofactor>
</comment>
<comment type="pathway">
    <text evidence="12">Steroid metabolism; cholesterol degradation.</text>
</comment>
<evidence type="ECO:0000256" key="17">
    <source>
        <dbReference type="SAM" id="SignalP"/>
    </source>
</evidence>
<dbReference type="EC" id="1.1.3.6" evidence="13"/>
<keyword evidence="9" id="KW-0753">Steroid metabolism</keyword>
<feature type="domain" description="Glucose-methanol-choline oxidoreductase N-terminal" evidence="18">
    <location>
        <begin position="127"/>
        <end position="150"/>
    </location>
</feature>
<evidence type="ECO:0000256" key="9">
    <source>
        <dbReference type="ARBA" id="ARBA00023221"/>
    </source>
</evidence>
<dbReference type="InterPro" id="IPR006311">
    <property type="entry name" value="TAT_signal"/>
</dbReference>
<dbReference type="SUPFAM" id="SSF51905">
    <property type="entry name" value="FAD/NAD(P)-binding domain"/>
    <property type="match status" value="1"/>
</dbReference>
<evidence type="ECO:0000256" key="15">
    <source>
        <dbReference type="ARBA" id="ARBA00049778"/>
    </source>
</evidence>
<keyword evidence="17" id="KW-0732">Signal</keyword>
<dbReference type="PROSITE" id="PS51318">
    <property type="entry name" value="TAT"/>
    <property type="match status" value="1"/>
</dbReference>
<dbReference type="InterPro" id="IPR052542">
    <property type="entry name" value="Cholesterol_Oxidase"/>
</dbReference>
<keyword evidence="7" id="KW-0443">Lipid metabolism</keyword>
<dbReference type="Pfam" id="PF22500">
    <property type="entry name" value="GMC_oxred_C_1st"/>
    <property type="match status" value="1"/>
</dbReference>
<dbReference type="SUPFAM" id="SSF54373">
    <property type="entry name" value="FAD-linked reductases, C-terminal domain"/>
    <property type="match status" value="1"/>
</dbReference>
<feature type="chain" id="PRO_5047424918" description="Cholesterol oxidase" evidence="17">
    <location>
        <begin position="29"/>
        <end position="520"/>
    </location>
</feature>
<keyword evidence="5 16" id="KW-0274">FAD</keyword>
<dbReference type="PROSITE" id="PS00623">
    <property type="entry name" value="GMC_OXRED_1"/>
    <property type="match status" value="1"/>
</dbReference>
<evidence type="ECO:0000256" key="3">
    <source>
        <dbReference type="ARBA" id="ARBA00022548"/>
    </source>
</evidence>
<evidence type="ECO:0000256" key="14">
    <source>
        <dbReference type="ARBA" id="ARBA00049744"/>
    </source>
</evidence>
<name>A0ABW8Z8J8_9BURK</name>
<dbReference type="RefSeq" id="WP_408168146.1">
    <property type="nucleotide sequence ID" value="NZ_JAQQFR010000007.1"/>
</dbReference>
<keyword evidence="20" id="KW-1185">Reference proteome</keyword>
<dbReference type="PANTHER" id="PTHR47470">
    <property type="entry name" value="CHOLESTEROL OXIDASE"/>
    <property type="match status" value="1"/>
</dbReference>
<dbReference type="PANTHER" id="PTHR47470:SF1">
    <property type="entry name" value="FAD-DEPENDENT OXIDOREDUCTASE 2 FAD BINDING DOMAIN-CONTAINING PROTEIN"/>
    <property type="match status" value="1"/>
</dbReference>
<evidence type="ECO:0000256" key="11">
    <source>
        <dbReference type="ARBA" id="ARBA00038856"/>
    </source>
</evidence>
<comment type="similarity">
    <text evidence="2 16">Belongs to the GMC oxidoreductase family.</text>
</comment>
<organism evidence="19 20">
    <name type="scientific">Herbaspirillum rhizosphaerae</name>
    <dbReference type="NCBI Taxonomy" id="346179"/>
    <lineage>
        <taxon>Bacteria</taxon>
        <taxon>Pseudomonadati</taxon>
        <taxon>Pseudomonadota</taxon>
        <taxon>Betaproteobacteria</taxon>
        <taxon>Burkholderiales</taxon>
        <taxon>Oxalobacteraceae</taxon>
        <taxon>Herbaspirillum</taxon>
    </lineage>
</organism>
<dbReference type="Pfam" id="PF05199">
    <property type="entry name" value="GMC_oxred_C"/>
    <property type="match status" value="1"/>
</dbReference>
<evidence type="ECO:0000256" key="16">
    <source>
        <dbReference type="RuleBase" id="RU003968"/>
    </source>
</evidence>
<dbReference type="EC" id="5.3.3.1" evidence="11"/>
<sequence>MQRKDFLKLGALAALAAGAPGTIASALAGRKQLPPEHPVIIVGTGYGASVAALRLAQKGVRVLMLEMGMEWPVTSRHDTFSKMMPPDHRSSWLKDGSIAPFGNIFSFKKYTGVLDRMEFDGLKIYAGRGVGGGSLVNGGMAVTPKRAYFEEIFPEIDSAEMYARYFPLANQTLKANLIAPAFFERSEWYRFSRVAQQQAHKSGYKTTFVPNVYDFNYMEQEDAGTVYRSALGGEVIYGNNAGKNSLDKTYLAAARKTGLVEILTLHEVADVAAEGNGYKLDVNCIDTSGAVVQTKVFTCKYLFVCAGSVGTASILLKAKATGGLPDLSEDVGKYWGNNGNVMTGRNFVRPGTGASQSSIPVMAIDDWNNPAHPVFAEIAPLPIGLEAWSTLYLAITRNPDRGTFIYDKASKALQLRLPENFTRQSVAATRNLIDKLNDGNGGTIAHLLFHNGIGDDICYHPLGGCVLGRASDMYGRVKGYRNLYVIDGSMIPGSTGVNPFVTITALAERCIAEIHKKDFA</sequence>
<comment type="caution">
    <text evidence="19">The sequence shown here is derived from an EMBL/GenBank/DDBJ whole genome shotgun (WGS) entry which is preliminary data.</text>
</comment>
<keyword evidence="6" id="KW-0560">Oxidoreductase</keyword>
<reference evidence="19 20" key="1">
    <citation type="journal article" date="2024" name="Chem. Sci.">
        <title>Discovery of megapolipeptins by genome mining of a Burkholderiales bacteria collection.</title>
        <authorList>
            <person name="Paulo B.S."/>
            <person name="Recchia M.J.J."/>
            <person name="Lee S."/>
            <person name="Fergusson C.H."/>
            <person name="Romanowski S.B."/>
            <person name="Hernandez A."/>
            <person name="Krull N."/>
            <person name="Liu D.Y."/>
            <person name="Cavanagh H."/>
            <person name="Bos A."/>
            <person name="Gray C.A."/>
            <person name="Murphy B.T."/>
            <person name="Linington R.G."/>
            <person name="Eustaquio A.S."/>
        </authorList>
    </citation>
    <scope>NUCLEOTIDE SEQUENCE [LARGE SCALE GENOMIC DNA]</scope>
    <source>
        <strain evidence="19 20">RL21-008-BIB-B</strain>
    </source>
</reference>
<protein>
    <recommendedName>
        <fullName evidence="14">Cholesterol oxidase</fullName>
        <ecNumber evidence="13">1.1.3.6</ecNumber>
        <ecNumber evidence="11">5.3.3.1</ecNumber>
    </recommendedName>
    <alternativeName>
        <fullName evidence="15">Cholesterol isomerase</fullName>
    </alternativeName>
</protein>
<accession>A0ABW8Z8J8</accession>
<evidence type="ECO:0000313" key="19">
    <source>
        <dbReference type="EMBL" id="MFL9879145.1"/>
    </source>
</evidence>